<dbReference type="Proteomes" id="UP000816034">
    <property type="component" value="Unassembled WGS sequence"/>
</dbReference>
<evidence type="ECO:0000256" key="1">
    <source>
        <dbReference type="SAM" id="MobiDB-lite"/>
    </source>
</evidence>
<sequence length="706" mass="82408">MLQQPPNNLQVGESNPNNGRDEDDPYENETSESSTKWDTISIPKTSSIQPIFNPFKLLLESEDILITVIEFMDRSFVLWNISLCSKYFHQLTHKPYAYTRLSWNFSRYHLQRLDLLAKYYSQLRYLEIEDSINLKEKMISELDVKKFIDFLRDHSSTIQHVDMVFHRHQELLFNTIVKESSEWLRSLSLKISLWPDFACKACQMLNQFSQLEKLKIKIGNSIDPELVLSSCRKLFEKGKLVLFHSTTVLRTKAHVLQFIDCLKLAQKSIKDVEFSMNSLEDNELDEVMVKLNDELSCCRRITITLIEVQDLSTVNKFTELSSTCSEFNINLIGVKSCKPETRLTLQNVKEFNVETAKYDPKTNTFPNSMSHLTFQYTSFMEYGSRIDMEFFQAFKLLRTCSFHQVEIPSIEDQSFPLPLLEKLHCSNCRIQNIYSLLKFPKLIILELERCSFMETPKIYSSSEGKSTIKLKELSITNMKKSGTLNLQMLQHMQLEKLQLTYINHDSSFLEHLHFIEDMTSLTYLNLSGKKQVISQILKHMNFKHLTNLNHLIMKNDFTDRRDEILKVNSSIYHLIHNTSIILPLLSSSQNFINVEPEKYHHGGETVDIPILKKDQALQIVTKFIPRSYQAQEGELLNVLYSRDYHYITFCLHGKFGYVLVKNEAPHYPFIKGLITKETIEGRRYSENLFLVPAFSGEKSKLKCEII</sequence>
<comment type="caution">
    <text evidence="2">The sequence shown here is derived from an EMBL/GenBank/DDBJ whole genome shotgun (WGS) entry which is preliminary data.</text>
</comment>
<organism evidence="2 3">
    <name type="scientific">Naegleria lovaniensis</name>
    <name type="common">Amoeba</name>
    <dbReference type="NCBI Taxonomy" id="51637"/>
    <lineage>
        <taxon>Eukaryota</taxon>
        <taxon>Discoba</taxon>
        <taxon>Heterolobosea</taxon>
        <taxon>Tetramitia</taxon>
        <taxon>Eutetramitia</taxon>
        <taxon>Vahlkampfiidae</taxon>
        <taxon>Naegleria</taxon>
    </lineage>
</organism>
<feature type="compositionally biased region" description="Polar residues" evidence="1">
    <location>
        <begin position="1"/>
        <end position="18"/>
    </location>
</feature>
<reference evidence="2 3" key="1">
    <citation type="journal article" date="2018" name="BMC Genomics">
        <title>The genome of Naegleria lovaniensis, the basis for a comparative approach to unravel pathogenicity factors of the human pathogenic amoeba N. fowleri.</title>
        <authorList>
            <person name="Liechti N."/>
            <person name="Schurch N."/>
            <person name="Bruggmann R."/>
            <person name="Wittwer M."/>
        </authorList>
    </citation>
    <scope>NUCLEOTIDE SEQUENCE [LARGE SCALE GENOMIC DNA]</scope>
    <source>
        <strain evidence="2 3">ATCC 30569</strain>
    </source>
</reference>
<dbReference type="AlphaFoldDB" id="A0AA88KPR4"/>
<accession>A0AA88KPR4</accession>
<dbReference type="EMBL" id="PYSW02000018">
    <property type="protein sequence ID" value="KAG2385677.1"/>
    <property type="molecule type" value="Genomic_DNA"/>
</dbReference>
<evidence type="ECO:0000313" key="2">
    <source>
        <dbReference type="EMBL" id="KAG2385677.1"/>
    </source>
</evidence>
<proteinExistence type="predicted"/>
<name>A0AA88KPR4_NAELO</name>
<feature type="region of interest" description="Disordered" evidence="1">
    <location>
        <begin position="1"/>
        <end position="37"/>
    </location>
</feature>
<keyword evidence="3" id="KW-1185">Reference proteome</keyword>
<dbReference type="InterPro" id="IPR032675">
    <property type="entry name" value="LRR_dom_sf"/>
</dbReference>
<dbReference type="GeneID" id="68095947"/>
<dbReference type="SUPFAM" id="SSF52047">
    <property type="entry name" value="RNI-like"/>
    <property type="match status" value="1"/>
</dbReference>
<evidence type="ECO:0000313" key="3">
    <source>
        <dbReference type="Proteomes" id="UP000816034"/>
    </source>
</evidence>
<dbReference type="Gene3D" id="3.80.10.10">
    <property type="entry name" value="Ribonuclease Inhibitor"/>
    <property type="match status" value="1"/>
</dbReference>
<gene>
    <name evidence="2" type="ORF">C9374_003492</name>
</gene>
<protein>
    <submittedName>
        <fullName evidence="2">Uncharacterized protein</fullName>
    </submittedName>
</protein>
<feature type="compositionally biased region" description="Acidic residues" evidence="1">
    <location>
        <begin position="21"/>
        <end position="30"/>
    </location>
</feature>
<dbReference type="RefSeq" id="XP_044549670.1">
    <property type="nucleotide sequence ID" value="XM_044693026.1"/>
</dbReference>